<feature type="transmembrane region" description="Helical" evidence="7">
    <location>
        <begin position="126"/>
        <end position="147"/>
    </location>
</feature>
<dbReference type="EMBL" id="CP045871">
    <property type="protein sequence ID" value="QGG80822.1"/>
    <property type="molecule type" value="Genomic_DNA"/>
</dbReference>
<feature type="transmembrane region" description="Helical" evidence="7">
    <location>
        <begin position="327"/>
        <end position="345"/>
    </location>
</feature>
<dbReference type="AlphaFoldDB" id="A0A5Q2QER7"/>
<comment type="subcellular location">
    <subcellularLocation>
        <location evidence="1">Cell membrane</location>
        <topology evidence="1">Multi-pass membrane protein</topology>
    </subcellularLocation>
</comment>
<dbReference type="InterPro" id="IPR050171">
    <property type="entry name" value="MFS_Transporters"/>
</dbReference>
<evidence type="ECO:0000256" key="1">
    <source>
        <dbReference type="ARBA" id="ARBA00004651"/>
    </source>
</evidence>
<keyword evidence="3" id="KW-1003">Cell membrane</keyword>
<dbReference type="PANTHER" id="PTHR23517:SF2">
    <property type="entry name" value="MULTIDRUG RESISTANCE PROTEIN MDTH"/>
    <property type="match status" value="1"/>
</dbReference>
<feature type="transmembrane region" description="Helical" evidence="7">
    <location>
        <begin position="65"/>
        <end position="83"/>
    </location>
</feature>
<evidence type="ECO:0000256" key="4">
    <source>
        <dbReference type="ARBA" id="ARBA00022692"/>
    </source>
</evidence>
<dbReference type="Gene3D" id="1.20.1250.20">
    <property type="entry name" value="MFS general substrate transporter like domains"/>
    <property type="match status" value="1"/>
</dbReference>
<evidence type="ECO:0000259" key="8">
    <source>
        <dbReference type="PROSITE" id="PS50850"/>
    </source>
</evidence>
<dbReference type="GO" id="GO:0022857">
    <property type="term" value="F:transmembrane transporter activity"/>
    <property type="evidence" value="ECO:0007669"/>
    <property type="project" value="InterPro"/>
</dbReference>
<organism evidence="9 10">
    <name type="scientific">Litorivicinus lipolyticus</name>
    <dbReference type="NCBI Taxonomy" id="418701"/>
    <lineage>
        <taxon>Bacteria</taxon>
        <taxon>Pseudomonadati</taxon>
        <taxon>Pseudomonadota</taxon>
        <taxon>Gammaproteobacteria</taxon>
        <taxon>Oceanospirillales</taxon>
        <taxon>Litorivicinaceae</taxon>
        <taxon>Litorivicinus</taxon>
    </lineage>
</organism>
<dbReference type="Pfam" id="PF07690">
    <property type="entry name" value="MFS_1"/>
    <property type="match status" value="1"/>
</dbReference>
<dbReference type="InterPro" id="IPR011701">
    <property type="entry name" value="MFS"/>
</dbReference>
<feature type="transmembrane region" description="Helical" evidence="7">
    <location>
        <begin position="95"/>
        <end position="114"/>
    </location>
</feature>
<evidence type="ECO:0000313" key="9">
    <source>
        <dbReference type="EMBL" id="QGG80822.1"/>
    </source>
</evidence>
<evidence type="ECO:0000313" key="10">
    <source>
        <dbReference type="Proteomes" id="UP000388235"/>
    </source>
</evidence>
<dbReference type="InterPro" id="IPR020846">
    <property type="entry name" value="MFS_dom"/>
</dbReference>
<reference evidence="9 10" key="1">
    <citation type="submission" date="2019-11" db="EMBL/GenBank/DDBJ databases">
        <authorList>
            <person name="Khan S.A."/>
            <person name="Jeon C.O."/>
            <person name="Chun B.H."/>
        </authorList>
    </citation>
    <scope>NUCLEOTIDE SEQUENCE [LARGE SCALE GENOMIC DNA]</scope>
    <source>
        <strain evidence="9 10">IMCC 1097</strain>
    </source>
</reference>
<keyword evidence="4 7" id="KW-0812">Transmembrane</keyword>
<dbReference type="InterPro" id="IPR036259">
    <property type="entry name" value="MFS_trans_sf"/>
</dbReference>
<dbReference type="Proteomes" id="UP000388235">
    <property type="component" value="Chromosome"/>
</dbReference>
<feature type="transmembrane region" description="Helical" evidence="7">
    <location>
        <begin position="292"/>
        <end position="315"/>
    </location>
</feature>
<feature type="transmembrane region" description="Helical" evidence="7">
    <location>
        <begin position="7"/>
        <end position="27"/>
    </location>
</feature>
<name>A0A5Q2QER7_9GAMM</name>
<evidence type="ECO:0000256" key="3">
    <source>
        <dbReference type="ARBA" id="ARBA00022475"/>
    </source>
</evidence>
<evidence type="ECO:0000256" key="5">
    <source>
        <dbReference type="ARBA" id="ARBA00022989"/>
    </source>
</evidence>
<gene>
    <name evidence="9" type="ORF">GH975_09670</name>
</gene>
<dbReference type="PANTHER" id="PTHR23517">
    <property type="entry name" value="RESISTANCE PROTEIN MDTM, PUTATIVE-RELATED-RELATED"/>
    <property type="match status" value="1"/>
</dbReference>
<evidence type="ECO:0000256" key="6">
    <source>
        <dbReference type="ARBA" id="ARBA00023136"/>
    </source>
</evidence>
<protein>
    <submittedName>
        <fullName evidence="9">MFS transporter</fullName>
    </submittedName>
</protein>
<keyword evidence="2" id="KW-0813">Transport</keyword>
<dbReference type="Gene3D" id="3.30.70.100">
    <property type="match status" value="1"/>
</dbReference>
<feature type="transmembrane region" description="Helical" evidence="7">
    <location>
        <begin position="33"/>
        <end position="53"/>
    </location>
</feature>
<keyword evidence="6 7" id="KW-0472">Membrane</keyword>
<feature type="domain" description="Major facilitator superfamily (MFS) profile" evidence="8">
    <location>
        <begin position="1"/>
        <end position="380"/>
    </location>
</feature>
<evidence type="ECO:0000256" key="7">
    <source>
        <dbReference type="SAM" id="Phobius"/>
    </source>
</evidence>
<dbReference type="GO" id="GO:0005886">
    <property type="term" value="C:plasma membrane"/>
    <property type="evidence" value="ECO:0007669"/>
    <property type="project" value="UniProtKB-SubCell"/>
</dbReference>
<feature type="transmembrane region" description="Helical" evidence="7">
    <location>
        <begin position="239"/>
        <end position="258"/>
    </location>
</feature>
<dbReference type="RefSeq" id="WP_153714326.1">
    <property type="nucleotide sequence ID" value="NZ_CP045871.1"/>
</dbReference>
<accession>A0A5Q2QER7</accession>
<keyword evidence="10" id="KW-1185">Reference proteome</keyword>
<sequence>MPIAIILALYASRMMGLFIVLPVLALATVGMPGYSPLLLGLAIGVYGLTQAVLQVPLGQLSDRIGRFKIVFIGLLVFALGSWWCAQADSMLELVFGRALQGAGAISSSLLAWVVDLTGEERRARVMAVIGISIGLTFLAALVLGPALMPWRGLAGLFELTAGLALLAALLSCLLPRPAPLRALGAVFSAQRVRDVWHTPGVASSVLGVGLLHAVLMALFLALPAQLVGAGIGPDDHTGLYVVVMLLGALPAFLATGWVEAKHRLIGGQRFAIAGLIGGFALLALGLTEYWMFVLAGGMFFFGFNLLEATLPSLLAKAAPVRDRGTATGLYATIQFFGAFVGGLLGGPLLSVLGPSGLFTALALGGCIWLALRYRTPEPPRHRSRVVAIDLNTFSIESWESKLAAVTGVVEAAVSPAGSVAYLKVSKDALNESELTDLLAQSAR</sequence>
<dbReference type="PROSITE" id="PS50850">
    <property type="entry name" value="MFS"/>
    <property type="match status" value="1"/>
</dbReference>
<feature type="transmembrane region" description="Helical" evidence="7">
    <location>
        <begin position="351"/>
        <end position="371"/>
    </location>
</feature>
<feature type="transmembrane region" description="Helical" evidence="7">
    <location>
        <begin position="270"/>
        <end position="286"/>
    </location>
</feature>
<evidence type="ECO:0000256" key="2">
    <source>
        <dbReference type="ARBA" id="ARBA00022448"/>
    </source>
</evidence>
<feature type="transmembrane region" description="Helical" evidence="7">
    <location>
        <begin position="153"/>
        <end position="174"/>
    </location>
</feature>
<keyword evidence="5 7" id="KW-1133">Transmembrane helix</keyword>
<dbReference type="KEGG" id="llp:GH975_09670"/>
<dbReference type="SUPFAM" id="SSF103473">
    <property type="entry name" value="MFS general substrate transporter"/>
    <property type="match status" value="1"/>
</dbReference>
<dbReference type="OrthoDB" id="9764259at2"/>
<proteinExistence type="predicted"/>
<feature type="transmembrane region" description="Helical" evidence="7">
    <location>
        <begin position="195"/>
        <end position="219"/>
    </location>
</feature>